<evidence type="ECO:0000313" key="3">
    <source>
        <dbReference type="Proteomes" id="UP001589535"/>
    </source>
</evidence>
<gene>
    <name evidence="2" type="ORF">ACFFTO_39395</name>
</gene>
<dbReference type="RefSeq" id="WP_378205400.1">
    <property type="nucleotide sequence ID" value="NZ_JBHMBK010000049.1"/>
</dbReference>
<comment type="caution">
    <text evidence="2">The sequence shown here is derived from an EMBL/GenBank/DDBJ whole genome shotgun (WGS) entry which is preliminary data.</text>
</comment>
<organism evidence="2 3">
    <name type="scientific">Amycolatopsis plumensis</name>
    <dbReference type="NCBI Taxonomy" id="236508"/>
    <lineage>
        <taxon>Bacteria</taxon>
        <taxon>Bacillati</taxon>
        <taxon>Actinomycetota</taxon>
        <taxon>Actinomycetes</taxon>
        <taxon>Pseudonocardiales</taxon>
        <taxon>Pseudonocardiaceae</taxon>
        <taxon>Amycolatopsis</taxon>
    </lineage>
</organism>
<sequence>MRTKAVKTSMMVGWSSEESRARRSSAEADLQPVGALLTANVAAPAT</sequence>
<feature type="region of interest" description="Disordered" evidence="1">
    <location>
        <begin position="1"/>
        <end position="29"/>
    </location>
</feature>
<proteinExistence type="predicted"/>
<accession>A0ABV5UFW0</accession>
<reference evidence="2 3" key="1">
    <citation type="submission" date="2024-09" db="EMBL/GenBank/DDBJ databases">
        <authorList>
            <person name="Sun Q."/>
            <person name="Mori K."/>
        </authorList>
    </citation>
    <scope>NUCLEOTIDE SEQUENCE [LARGE SCALE GENOMIC DNA]</scope>
    <source>
        <strain evidence="2 3">JCM 13852</strain>
    </source>
</reference>
<protein>
    <submittedName>
        <fullName evidence="2">Uncharacterized protein</fullName>
    </submittedName>
</protein>
<keyword evidence="3" id="KW-1185">Reference proteome</keyword>
<evidence type="ECO:0000256" key="1">
    <source>
        <dbReference type="SAM" id="MobiDB-lite"/>
    </source>
</evidence>
<dbReference type="Proteomes" id="UP001589535">
    <property type="component" value="Unassembled WGS sequence"/>
</dbReference>
<feature type="compositionally biased region" description="Basic and acidic residues" evidence="1">
    <location>
        <begin position="17"/>
        <end position="26"/>
    </location>
</feature>
<name>A0ABV5UFW0_9PSEU</name>
<dbReference type="EMBL" id="JBHMBK010000049">
    <property type="protein sequence ID" value="MFB9690276.1"/>
    <property type="molecule type" value="Genomic_DNA"/>
</dbReference>
<evidence type="ECO:0000313" key="2">
    <source>
        <dbReference type="EMBL" id="MFB9690276.1"/>
    </source>
</evidence>